<dbReference type="KEGG" id="sace:GIY23_08270"/>
<protein>
    <submittedName>
        <fullName evidence="1">Histone deacetylase</fullName>
    </submittedName>
</protein>
<sequence length="208" mass="22454">MSHLWYVSYGSNMHTERLRCYIAGGCPAGATRTYPGCRNTTPPVRSRGTLLTGGIYFATHSPVWNGGRALFDPDLPGTAAARAWLVTPQQFADIAAQEMYREPGEDLDLDEVLRTGRAAMGPGRYETLLYVGDVDGYPQLTFTADHGHRDVDPVPPSAPYLAMLVGGLQEAHGWSPEATADYLASRPGIGTWNAEAILAACIDDRSAP</sequence>
<dbReference type="Gene3D" id="3.10.490.10">
    <property type="entry name" value="Gamma-glutamyl cyclotransferase-like"/>
    <property type="match status" value="1"/>
</dbReference>
<accession>A0A5Q3QD87</accession>
<dbReference type="Proteomes" id="UP000371041">
    <property type="component" value="Chromosome"/>
</dbReference>
<organism evidence="1 2">
    <name type="scientific">Allosaccharopolyspora coralli</name>
    <dbReference type="NCBI Taxonomy" id="2665642"/>
    <lineage>
        <taxon>Bacteria</taxon>
        <taxon>Bacillati</taxon>
        <taxon>Actinomycetota</taxon>
        <taxon>Actinomycetes</taxon>
        <taxon>Pseudonocardiales</taxon>
        <taxon>Pseudonocardiaceae</taxon>
        <taxon>Allosaccharopolyspora</taxon>
    </lineage>
</organism>
<keyword evidence="2" id="KW-1185">Reference proteome</keyword>
<reference evidence="2" key="1">
    <citation type="submission" date="2019-11" db="EMBL/GenBank/DDBJ databases">
        <title>The complete genome sequence of Saccharopolyspora sp. E2A.</title>
        <authorList>
            <person name="Zhang G."/>
        </authorList>
    </citation>
    <scope>NUCLEOTIDE SEQUENCE [LARGE SCALE GENOMIC DNA]</scope>
    <source>
        <strain evidence="2">E2A</strain>
    </source>
</reference>
<evidence type="ECO:0000313" key="1">
    <source>
        <dbReference type="EMBL" id="QGK69519.1"/>
    </source>
</evidence>
<name>A0A5Q3QD87_9PSEU</name>
<evidence type="ECO:0000313" key="2">
    <source>
        <dbReference type="Proteomes" id="UP000371041"/>
    </source>
</evidence>
<proteinExistence type="predicted"/>
<dbReference type="AlphaFoldDB" id="A0A5Q3QD87"/>
<gene>
    <name evidence="1" type="ORF">GIY23_08270</name>
</gene>
<dbReference type="EMBL" id="CP045929">
    <property type="protein sequence ID" value="QGK69519.1"/>
    <property type="molecule type" value="Genomic_DNA"/>
</dbReference>